<evidence type="ECO:0000256" key="5">
    <source>
        <dbReference type="SAM" id="SignalP"/>
    </source>
</evidence>
<feature type="domain" description="Haemolysin activator HlyB C-terminal" evidence="6">
    <location>
        <begin position="280"/>
        <end position="589"/>
    </location>
</feature>
<feature type="region of interest" description="Disordered" evidence="4">
    <location>
        <begin position="1"/>
        <end position="25"/>
    </location>
</feature>
<dbReference type="GO" id="GO:0046819">
    <property type="term" value="P:protein secretion by the type V secretion system"/>
    <property type="evidence" value="ECO:0007669"/>
    <property type="project" value="TreeGrafter"/>
</dbReference>
<feature type="compositionally biased region" description="Low complexity" evidence="4">
    <location>
        <begin position="86"/>
        <end position="98"/>
    </location>
</feature>
<dbReference type="Pfam" id="PF17287">
    <property type="entry name" value="POTRA_3"/>
    <property type="match status" value="1"/>
</dbReference>
<keyword evidence="3" id="KW-0998">Cell outer membrane</keyword>
<dbReference type="InterPro" id="IPR035251">
    <property type="entry name" value="ShlB_POTRA"/>
</dbReference>
<reference evidence="9 10" key="1">
    <citation type="submission" date="2019-04" db="EMBL/GenBank/DDBJ databases">
        <title>Trinickia sp. 7GSK02, isolated from subtropical forest soil.</title>
        <authorList>
            <person name="Gao Z.-H."/>
            <person name="Qiu L.-H."/>
        </authorList>
    </citation>
    <scope>NUCLEOTIDE SEQUENCE [LARGE SCALE GENOMIC DNA]</scope>
    <source>
        <strain evidence="9 10">7GSK02</strain>
    </source>
</reference>
<dbReference type="GO" id="GO:0008320">
    <property type="term" value="F:protein transmembrane transporter activity"/>
    <property type="evidence" value="ECO:0007669"/>
    <property type="project" value="TreeGrafter"/>
</dbReference>
<dbReference type="PANTHER" id="PTHR34597:SF3">
    <property type="entry name" value="OUTER MEMBRANE TRANSPORTER CDIB"/>
    <property type="match status" value="1"/>
</dbReference>
<dbReference type="Pfam" id="PF08479">
    <property type="entry name" value="POTRA_2"/>
    <property type="match status" value="1"/>
</dbReference>
<comment type="caution">
    <text evidence="9">The sequence shown here is derived from an EMBL/GenBank/DDBJ whole genome shotgun (WGS) entry which is preliminary data.</text>
</comment>
<keyword evidence="5" id="KW-0732">Signal</keyword>
<dbReference type="AlphaFoldDB" id="A0A4U1I354"/>
<dbReference type="GO" id="GO:0098046">
    <property type="term" value="C:type V protein secretion system complex"/>
    <property type="evidence" value="ECO:0007669"/>
    <property type="project" value="TreeGrafter"/>
</dbReference>
<proteinExistence type="predicted"/>
<organism evidence="9 10">
    <name type="scientific">Trinickia terrae</name>
    <dbReference type="NCBI Taxonomy" id="2571161"/>
    <lineage>
        <taxon>Bacteria</taxon>
        <taxon>Pseudomonadati</taxon>
        <taxon>Pseudomonadota</taxon>
        <taxon>Betaproteobacteria</taxon>
        <taxon>Burkholderiales</taxon>
        <taxon>Burkholderiaceae</taxon>
        <taxon>Trinickia</taxon>
    </lineage>
</organism>
<feature type="compositionally biased region" description="Low complexity" evidence="4">
    <location>
        <begin position="57"/>
        <end position="67"/>
    </location>
</feature>
<dbReference type="PANTHER" id="PTHR34597">
    <property type="entry name" value="SLR1661 PROTEIN"/>
    <property type="match status" value="1"/>
</dbReference>
<evidence type="ECO:0000259" key="8">
    <source>
        <dbReference type="Pfam" id="PF17287"/>
    </source>
</evidence>
<dbReference type="InterPro" id="IPR013686">
    <property type="entry name" value="Polypept-transport_assoc_ShlB"/>
</dbReference>
<evidence type="ECO:0000259" key="6">
    <source>
        <dbReference type="Pfam" id="PF03865"/>
    </source>
</evidence>
<evidence type="ECO:0000256" key="4">
    <source>
        <dbReference type="SAM" id="MobiDB-lite"/>
    </source>
</evidence>
<dbReference type="InterPro" id="IPR051544">
    <property type="entry name" value="TPS_OM_transporter"/>
</dbReference>
<dbReference type="Gene3D" id="2.40.160.50">
    <property type="entry name" value="membrane protein fhac: a member of the omp85/tpsb transporter family"/>
    <property type="match status" value="1"/>
</dbReference>
<name>A0A4U1I354_9BURK</name>
<dbReference type="InterPro" id="IPR027282">
    <property type="entry name" value="TPS"/>
</dbReference>
<evidence type="ECO:0000256" key="1">
    <source>
        <dbReference type="ARBA" id="ARBA00022452"/>
    </source>
</evidence>
<dbReference type="Pfam" id="PF03865">
    <property type="entry name" value="ShlB"/>
    <property type="match status" value="1"/>
</dbReference>
<evidence type="ECO:0000256" key="2">
    <source>
        <dbReference type="ARBA" id="ARBA00022692"/>
    </source>
</evidence>
<dbReference type="OrthoDB" id="290122at2"/>
<gene>
    <name evidence="9" type="ORF">FAZ69_15160</name>
</gene>
<feature type="compositionally biased region" description="Basic and acidic residues" evidence="4">
    <location>
        <begin position="69"/>
        <end position="85"/>
    </location>
</feature>
<evidence type="ECO:0000256" key="3">
    <source>
        <dbReference type="ARBA" id="ARBA00023237"/>
    </source>
</evidence>
<keyword evidence="1" id="KW-0472">Membrane</keyword>
<feature type="domain" description="ShlB POTRA" evidence="8">
    <location>
        <begin position="216"/>
        <end position="275"/>
    </location>
</feature>
<sequence length="629" mass="67770">MVRSVKGAVKRPMKGPLKGPLSRRMPRVAKCALALLAGAAAARAYAQTPPGGPPPGAAGLPPGGSSLRPEQDPGQRLLQEQRDQQRNQQLQQAPAQIAVPEQPPLPNLPEGADVETLPDVEPTFKIEHVDFAGLIGNSVLKPRELDAITQPFIGKHLGRNRINLLLRRLTEAFIARGYITTRAYLGPQNLSSGTLKINIVAGRVAAFTLNGKPLRPRDPDSKPFETYGGGLLTDNGTAWAFGESQGDVLRLPDLEQGVEQINRLRRNQAEIQIMPGQAPGDSVVAIANHYGDRFYYDLGVDNYGSSQTGTLRYRADVEADNLIGLQESLSLNYVGSQDTNALVFSAAVPFGYQTVSYTTSISEYQQTIGDTALLEGRTFSQMLGWNDVLTRSHSGNVSLDVTLNKMRIERSVNGFYLSPQDLTVLRVGVNGLYRYVMHDQAAAATWDVGISQGLPWLAASHDASGIGNSDAHAQFTKADASGTLQFALGTLAKTAWTYRGTLRGQFSPVAMFGNEQIFLGGMDSVRGFTEGGISGDSGLYLRNEAAWENAPAWHDARLEPYVFVDGGKAHLVAQGGWPTLMGAGVGTRLQWRIGKQTMSSEVLLGQALIQPAALGKKATVVLATLNWSE</sequence>
<feature type="domain" description="Polypeptide-transport-associated ShlB-type" evidence="7">
    <location>
        <begin position="124"/>
        <end position="202"/>
    </location>
</feature>
<keyword evidence="2" id="KW-0812">Transmembrane</keyword>
<dbReference type="EMBL" id="SWJE01000008">
    <property type="protein sequence ID" value="TKC87638.1"/>
    <property type="molecule type" value="Genomic_DNA"/>
</dbReference>
<feature type="signal peptide" evidence="5">
    <location>
        <begin position="1"/>
        <end position="46"/>
    </location>
</feature>
<dbReference type="InterPro" id="IPR005565">
    <property type="entry name" value="Hemolysn_activator_HlyB_C"/>
</dbReference>
<dbReference type="PIRSF" id="PIRSF029745">
    <property type="entry name" value="FhaC"/>
    <property type="match status" value="1"/>
</dbReference>
<accession>A0A4U1I354</accession>
<dbReference type="Gene3D" id="3.10.20.310">
    <property type="entry name" value="membrane protein fhac"/>
    <property type="match status" value="1"/>
</dbReference>
<feature type="region of interest" description="Disordered" evidence="4">
    <location>
        <begin position="45"/>
        <end position="115"/>
    </location>
</feature>
<protein>
    <submittedName>
        <fullName evidence="9">ShlB/FhaC/HecB family hemolysin secretion/activation protein</fullName>
    </submittedName>
</protein>
<evidence type="ECO:0000313" key="9">
    <source>
        <dbReference type="EMBL" id="TKC87638.1"/>
    </source>
</evidence>
<dbReference type="Proteomes" id="UP000305539">
    <property type="component" value="Unassembled WGS sequence"/>
</dbReference>
<evidence type="ECO:0000259" key="7">
    <source>
        <dbReference type="Pfam" id="PF08479"/>
    </source>
</evidence>
<feature type="chain" id="PRO_5021004543" evidence="5">
    <location>
        <begin position="47"/>
        <end position="629"/>
    </location>
</feature>
<keyword evidence="1" id="KW-1134">Transmembrane beta strand</keyword>
<keyword evidence="10" id="KW-1185">Reference proteome</keyword>
<evidence type="ECO:0000313" key="10">
    <source>
        <dbReference type="Proteomes" id="UP000305539"/>
    </source>
</evidence>